<dbReference type="PROSITE" id="PS50943">
    <property type="entry name" value="HTH_CROC1"/>
    <property type="match status" value="1"/>
</dbReference>
<evidence type="ECO:0000313" key="2">
    <source>
        <dbReference type="EMBL" id="DAE19095.1"/>
    </source>
</evidence>
<accession>A0A8S5QIJ1</accession>
<reference evidence="2" key="1">
    <citation type="journal article" date="2021" name="Proc. Natl. Acad. Sci. U.S.A.">
        <title>A Catalog of Tens of Thousands of Viruses from Human Metagenomes Reveals Hidden Associations with Chronic Diseases.</title>
        <authorList>
            <person name="Tisza M.J."/>
            <person name="Buck C.B."/>
        </authorList>
    </citation>
    <scope>NUCLEOTIDE SEQUENCE</scope>
    <source>
        <strain evidence="2">Ctk4d14</strain>
    </source>
</reference>
<organism evidence="2">
    <name type="scientific">Siphoviridae sp. ctk4d14</name>
    <dbReference type="NCBI Taxonomy" id="2825639"/>
    <lineage>
        <taxon>Viruses</taxon>
        <taxon>Duplodnaviria</taxon>
        <taxon>Heunggongvirae</taxon>
        <taxon>Uroviricota</taxon>
        <taxon>Caudoviricetes</taxon>
    </lineage>
</organism>
<dbReference type="EMBL" id="BK015667">
    <property type="protein sequence ID" value="DAE19095.1"/>
    <property type="molecule type" value="Genomic_DNA"/>
</dbReference>
<protein>
    <submittedName>
        <fullName evidence="2">SOS-response transcriptional repressor</fullName>
    </submittedName>
</protein>
<sequence>MFSSMIKGRRLIKVADVVRIAEALGVNESDLFRKEE</sequence>
<dbReference type="InterPro" id="IPR001387">
    <property type="entry name" value="Cro/C1-type_HTH"/>
</dbReference>
<evidence type="ECO:0000259" key="1">
    <source>
        <dbReference type="PROSITE" id="PS50943"/>
    </source>
</evidence>
<name>A0A8S5QIJ1_9CAUD</name>
<feature type="domain" description="HTH cro/C1-type" evidence="1">
    <location>
        <begin position="3"/>
        <end position="31"/>
    </location>
</feature>
<proteinExistence type="predicted"/>